<dbReference type="KEGG" id="pcor:KS4_04410"/>
<protein>
    <submittedName>
        <fullName evidence="1">Uncharacterized protein</fullName>
    </submittedName>
</protein>
<reference evidence="1 2" key="1">
    <citation type="submission" date="2019-02" db="EMBL/GenBank/DDBJ databases">
        <title>Deep-cultivation of Planctomycetes and their phenomic and genomic characterization uncovers novel biology.</title>
        <authorList>
            <person name="Wiegand S."/>
            <person name="Jogler M."/>
            <person name="Boedeker C."/>
            <person name="Pinto D."/>
            <person name="Vollmers J."/>
            <person name="Rivas-Marin E."/>
            <person name="Kohn T."/>
            <person name="Peeters S.H."/>
            <person name="Heuer A."/>
            <person name="Rast P."/>
            <person name="Oberbeckmann S."/>
            <person name="Bunk B."/>
            <person name="Jeske O."/>
            <person name="Meyerdierks A."/>
            <person name="Storesund J.E."/>
            <person name="Kallscheuer N."/>
            <person name="Luecker S."/>
            <person name="Lage O.M."/>
            <person name="Pohl T."/>
            <person name="Merkel B.J."/>
            <person name="Hornburger P."/>
            <person name="Mueller R.-W."/>
            <person name="Bruemmer F."/>
            <person name="Labrenz M."/>
            <person name="Spormann A.M."/>
            <person name="Op den Camp H."/>
            <person name="Overmann J."/>
            <person name="Amann R."/>
            <person name="Jetten M.S.M."/>
            <person name="Mascher T."/>
            <person name="Medema M.H."/>
            <person name="Devos D.P."/>
            <person name="Kaster A.-K."/>
            <person name="Ovreas L."/>
            <person name="Rohde M."/>
            <person name="Galperin M.Y."/>
            <person name="Jogler C."/>
        </authorList>
    </citation>
    <scope>NUCLEOTIDE SEQUENCE [LARGE SCALE GENOMIC DNA]</scope>
    <source>
        <strain evidence="1 2">KS4</strain>
    </source>
</reference>
<name>A0A517YQB4_9BACT</name>
<keyword evidence="2" id="KW-1185">Reference proteome</keyword>
<evidence type="ECO:0000313" key="2">
    <source>
        <dbReference type="Proteomes" id="UP000317369"/>
    </source>
</evidence>
<gene>
    <name evidence="1" type="ORF">KS4_04410</name>
</gene>
<dbReference type="Proteomes" id="UP000317369">
    <property type="component" value="Chromosome"/>
</dbReference>
<sequence length="219" mass="24993">MNVIIKRYQTKLQSTNLGNSDRFIVPVFKLALEKGTLNTQSIVHIAKMRYRPIAIESITYRFYDDSPAYTYALRFSGQTRTSRTSQDTPWDDVFQIKAYVDKVAYDGLPMNLINGYPYGLADTASLFHCKNRIMNGICNIDIEMSFYVIPTAYSHGLDDIYQSEDLVGMYGIWKQTLHSEWEVTQNGKNFRLIRSSNIPTLPPQQAAPIPTNSIETISP</sequence>
<evidence type="ECO:0000313" key="1">
    <source>
        <dbReference type="EMBL" id="QDU32409.1"/>
    </source>
</evidence>
<organism evidence="1 2">
    <name type="scientific">Poriferisphaera corsica</name>
    <dbReference type="NCBI Taxonomy" id="2528020"/>
    <lineage>
        <taxon>Bacteria</taxon>
        <taxon>Pseudomonadati</taxon>
        <taxon>Planctomycetota</taxon>
        <taxon>Phycisphaerae</taxon>
        <taxon>Phycisphaerales</taxon>
        <taxon>Phycisphaeraceae</taxon>
        <taxon>Poriferisphaera</taxon>
    </lineage>
</organism>
<accession>A0A517YQB4</accession>
<dbReference type="EMBL" id="CP036425">
    <property type="protein sequence ID" value="QDU32409.1"/>
    <property type="molecule type" value="Genomic_DNA"/>
</dbReference>
<proteinExistence type="predicted"/>
<dbReference type="AlphaFoldDB" id="A0A517YQB4"/>